<dbReference type="InterPro" id="IPR030960">
    <property type="entry name" value="DHQS/DOIS_N"/>
</dbReference>
<keyword evidence="32" id="KW-1185">Reference proteome</keyword>
<comment type="cofactor">
    <cofactor evidence="3">
        <name>Zn(2+)</name>
        <dbReference type="ChEBI" id="CHEBI:29105"/>
    </cofactor>
</comment>
<evidence type="ECO:0000256" key="4">
    <source>
        <dbReference type="ARBA" id="ARBA00004661"/>
    </source>
</evidence>
<dbReference type="InterPro" id="IPR013785">
    <property type="entry name" value="Aldolase_TIM"/>
</dbReference>
<keyword evidence="19" id="KW-0057">Aromatic amino acid biosynthesis</keyword>
<keyword evidence="25" id="KW-1133">Transmembrane helix</keyword>
<evidence type="ECO:0000256" key="13">
    <source>
        <dbReference type="ARBA" id="ARBA00022777"/>
    </source>
</evidence>
<dbReference type="InterPro" id="IPR000623">
    <property type="entry name" value="Shikimate_kinase/TSH1"/>
</dbReference>
<dbReference type="Pfam" id="PF01488">
    <property type="entry name" value="Shikimate_DH"/>
    <property type="match status" value="1"/>
</dbReference>
<dbReference type="STRING" id="246404.A0A507FQQ6"/>
<dbReference type="FunFam" id="3.40.50.300:FF:001256">
    <property type="entry name" value="Pentafunctional AROM polypeptide"/>
    <property type="match status" value="1"/>
</dbReference>
<evidence type="ECO:0000259" key="28">
    <source>
        <dbReference type="Pfam" id="PF08501"/>
    </source>
</evidence>
<dbReference type="Pfam" id="PF01202">
    <property type="entry name" value="SKI"/>
    <property type="match status" value="1"/>
</dbReference>
<comment type="similarity">
    <text evidence="7">In the N-terminal section; belongs to the shikimate kinase family.</text>
</comment>
<evidence type="ECO:0000256" key="11">
    <source>
        <dbReference type="ARBA" id="ARBA00022723"/>
    </source>
</evidence>
<evidence type="ECO:0000256" key="20">
    <source>
        <dbReference type="ARBA" id="ARBA00023239"/>
    </source>
</evidence>
<evidence type="ECO:0000256" key="23">
    <source>
        <dbReference type="ARBA" id="ARBA00054455"/>
    </source>
</evidence>
<dbReference type="InterPro" id="IPR023000">
    <property type="entry name" value="Shikimate_kinase_CS"/>
</dbReference>
<dbReference type="UniPathway" id="UPA00053">
    <property type="reaction ID" value="UER00088"/>
</dbReference>
<dbReference type="InterPro" id="IPR041121">
    <property type="entry name" value="SDH_C"/>
</dbReference>
<feature type="domain" description="Quinate/shikimate 5-dehydrogenase/glutamyl-tRNA reductase" evidence="26">
    <location>
        <begin position="1067"/>
        <end position="1117"/>
    </location>
</feature>
<evidence type="ECO:0000256" key="18">
    <source>
        <dbReference type="ARBA" id="ARBA00023027"/>
    </source>
</evidence>
<evidence type="ECO:0000256" key="1">
    <source>
        <dbReference type="ARBA" id="ARBA00001393"/>
    </source>
</evidence>
<dbReference type="InterPro" id="IPR036291">
    <property type="entry name" value="NAD(P)-bd_dom_sf"/>
</dbReference>
<dbReference type="InterPro" id="IPR010110">
    <property type="entry name" value="Shikimate_DH_AroM-type"/>
</dbReference>
<comment type="cofactor">
    <cofactor evidence="2">
        <name>NAD(+)</name>
        <dbReference type="ChEBI" id="CHEBI:57540"/>
    </cofactor>
</comment>
<sequence length="1231" mass="133915">MSEVPLKRTRSATRASSGNGNDTTNISNGAKEEAAKSKRVKTRTLPSSDQAANPNNNIAKAAATAFEIPGSNIQAHRISVLGKECVTLGYGLTAHIAKEVVASIPCSAYLIATDSNIAHLHLDALVQAFIHALEVVGSKARVLSYVIPPGESIKTRETKAAAEDWMLHQKLTRDSCIVALGGGVIGDLFGFIAATFMRGIPVFQVPTTLLAMVDSSIGGKTAVDTPAGKNLIGAFHQPRHIFMDLAYLRTLPHREYVNGMAEVIKTAAIWDEDDFSLLENGAKEILGLSANDTASETSDDDLKLLIKVVLGSIQVKAHVVTIDEKETGLRGLLNYGHSVGHAIEAILSPDLLHGECIAIGMVREAEIARHLGYVNDAVIERIVRVLQAYGLPVSTQDKRVLQLAPGKHCSVDKLLDIMRVDKKNQGDKKRVVMLSGIGSTHEPKASFIADDVIRKILSTALEVEAAQKSSVPEEALIQASRSESSLDVDSKAAFNETSIVIIGMRGAGKSHMGIAAAKSLGRTFIDMDAYFDQKMGVPIAKFVASNSWEAFRKLEAEQLEEVLKEHPKGCVISCGGGIVETPVGRNALARWKGGNGHVLHLTRNIQAIIDYLGADKTRPALGEDPRSIWYRRKPFYKECSNAEFTILADGQEASWKLAERDFSKFVKSVLSTQGPHTVSADSSFFLSLTFADLHDYAKLLATVSEGSDALELRVDLLKEQTDEFIGAQIALIRRHSDLPIIFTVRTKSQGGRYPDGDLDGMFALLMLGLRHGCEFVDVEVLDSKTAEFNKLYKILLANKGRSHFIASYHDFSGTAIWDLSTSGTNLAAGSSAVLMRDKYIELHQFGDSVKLIGTAKSLVDNFGLYRFVNHTVPTMNLLPRKPLIAVNMAAAGQMSRVLNMYMTPVTHPELPIKAAPGQLSIKEIFQTRALLGLVSPKHFYLFGYPIASSMSPTIHNTGFERLGLPHKYSISENPNWSHVKAMLDDGLKHGTFGGASVTIPHKEEIVRHKLVNKLTEAATKIGAVNTIIVSSEGQKELIGDNTDWLGIRASILKRIGSVGGFDLVGGVIGAGGTSRAACFALQSLGVKDLRIWNRTLAKAEVIAQEFGGSAISKFESLFETAPSDGDRRPKLFLLVSCIPGATQNDLPLDAMFSKANECAPRHSVGVFVEMAYRPRKTTIIEHLGSVERTQISWSYVEGVEILIEQGLEQFVRWTGRIAPRKDIEDAVYTNY</sequence>
<dbReference type="Pfam" id="PF24621">
    <property type="entry name" value="DHQS_C"/>
    <property type="match status" value="1"/>
</dbReference>
<keyword evidence="21" id="KW-0511">Multifunctional enzyme</keyword>
<dbReference type="OrthoDB" id="197068at2759"/>
<evidence type="ECO:0000256" key="7">
    <source>
        <dbReference type="ARBA" id="ARBA00009349"/>
    </source>
</evidence>
<evidence type="ECO:0000256" key="8">
    <source>
        <dbReference type="ARBA" id="ARBA00022490"/>
    </source>
</evidence>
<evidence type="ECO:0000256" key="22">
    <source>
        <dbReference type="ARBA" id="ARBA00048567"/>
    </source>
</evidence>
<dbReference type="InterPro" id="IPR031322">
    <property type="entry name" value="Shikimate/glucono_kinase"/>
</dbReference>
<dbReference type="CDD" id="cd08195">
    <property type="entry name" value="DHQS"/>
    <property type="match status" value="1"/>
</dbReference>
<comment type="pathway">
    <text evidence="4">Metabolic intermediate biosynthesis; chorismate biosynthesis; chorismate from D-erythrose 4-phosphate and phosphoenolpyruvate: step 2/7.</text>
</comment>
<dbReference type="GO" id="GO:0003856">
    <property type="term" value="F:3-dehydroquinate synthase activity"/>
    <property type="evidence" value="ECO:0007669"/>
    <property type="project" value="UniProtKB-EC"/>
</dbReference>
<keyword evidence="20" id="KW-0456">Lyase</keyword>
<keyword evidence="12" id="KW-0547">Nucleotide-binding</keyword>
<evidence type="ECO:0000256" key="14">
    <source>
        <dbReference type="ARBA" id="ARBA00022833"/>
    </source>
</evidence>
<dbReference type="CDD" id="cd00502">
    <property type="entry name" value="DHQase_I"/>
    <property type="match status" value="1"/>
</dbReference>
<keyword evidence="8" id="KW-0963">Cytoplasm</keyword>
<dbReference type="FunFam" id="3.40.50.1970:FF:000007">
    <property type="entry name" value="Pentafunctional AROM polypeptide"/>
    <property type="match status" value="1"/>
</dbReference>
<dbReference type="Pfam" id="PF01761">
    <property type="entry name" value="DHQ_synthase"/>
    <property type="match status" value="1"/>
</dbReference>
<evidence type="ECO:0000256" key="21">
    <source>
        <dbReference type="ARBA" id="ARBA00023268"/>
    </source>
</evidence>
<dbReference type="GO" id="GO:0003855">
    <property type="term" value="F:3-dehydroquinate dehydratase activity"/>
    <property type="evidence" value="ECO:0007669"/>
    <property type="project" value="InterPro"/>
</dbReference>
<comment type="pathway">
    <text evidence="5">Metabolic intermediate biosynthesis; chorismate biosynthesis; chorismate from D-erythrose 4-phosphate and phosphoenolpyruvate: step 5/7.</text>
</comment>
<dbReference type="InterPro" id="IPR016037">
    <property type="entry name" value="DHQ_synth_AroB"/>
</dbReference>
<evidence type="ECO:0000256" key="24">
    <source>
        <dbReference type="SAM" id="MobiDB-lite"/>
    </source>
</evidence>
<dbReference type="Gene3D" id="3.40.50.1970">
    <property type="match status" value="1"/>
</dbReference>
<dbReference type="Proteomes" id="UP000320333">
    <property type="component" value="Unassembled WGS sequence"/>
</dbReference>
<dbReference type="PROSITE" id="PS01128">
    <property type="entry name" value="SHIKIMATE_KINASE"/>
    <property type="match status" value="1"/>
</dbReference>
<proteinExistence type="inferred from homology"/>
<evidence type="ECO:0000259" key="27">
    <source>
        <dbReference type="Pfam" id="PF01761"/>
    </source>
</evidence>
<dbReference type="FunFam" id="3.20.20.70:FF:000135">
    <property type="entry name" value="Pentafunctional AROM polypeptide"/>
    <property type="match status" value="1"/>
</dbReference>
<dbReference type="InterPro" id="IPR013708">
    <property type="entry name" value="Shikimate_DH-bd_N"/>
</dbReference>
<feature type="domain" description="SDH C-terminal" evidence="29">
    <location>
        <begin position="1198"/>
        <end position="1227"/>
    </location>
</feature>
<evidence type="ECO:0000256" key="16">
    <source>
        <dbReference type="ARBA" id="ARBA00022857"/>
    </source>
</evidence>
<reference evidence="31 32" key="1">
    <citation type="journal article" date="2019" name="Sci. Rep.">
        <title>Comparative genomics of chytrid fungi reveal insights into the obligate biotrophic and pathogenic lifestyle of Synchytrium endobioticum.</title>
        <authorList>
            <person name="van de Vossenberg B.T.L.H."/>
            <person name="Warris S."/>
            <person name="Nguyen H.D.T."/>
            <person name="van Gent-Pelzer M.P.E."/>
            <person name="Joly D.L."/>
            <person name="van de Geest H.C."/>
            <person name="Bonants P.J.M."/>
            <person name="Smith D.S."/>
            <person name="Levesque C.A."/>
            <person name="van der Lee T.A.J."/>
        </authorList>
    </citation>
    <scope>NUCLEOTIDE SEQUENCE [LARGE SCALE GENOMIC DNA]</scope>
    <source>
        <strain evidence="31 32">CBS 675.73</strain>
    </source>
</reference>
<evidence type="ECO:0000256" key="5">
    <source>
        <dbReference type="ARBA" id="ARBA00004842"/>
    </source>
</evidence>
<evidence type="ECO:0000256" key="19">
    <source>
        <dbReference type="ARBA" id="ARBA00023141"/>
    </source>
</evidence>
<dbReference type="SUPFAM" id="SSF51569">
    <property type="entry name" value="Aldolase"/>
    <property type="match status" value="1"/>
</dbReference>
<dbReference type="GO" id="GO:0004765">
    <property type="term" value="F:shikimate kinase activity"/>
    <property type="evidence" value="ECO:0007669"/>
    <property type="project" value="UniProtKB-EC"/>
</dbReference>
<dbReference type="GO" id="GO:0009423">
    <property type="term" value="P:chorismate biosynthetic process"/>
    <property type="evidence" value="ECO:0007669"/>
    <property type="project" value="UniProtKB-UniPathway"/>
</dbReference>
<dbReference type="GO" id="GO:0005737">
    <property type="term" value="C:cytoplasm"/>
    <property type="evidence" value="ECO:0007669"/>
    <property type="project" value="InterPro"/>
</dbReference>
<dbReference type="Pfam" id="PF01487">
    <property type="entry name" value="DHquinase_I"/>
    <property type="match status" value="1"/>
</dbReference>
<keyword evidence="15" id="KW-0067">ATP-binding</keyword>
<keyword evidence="13" id="KW-0418">Kinase</keyword>
<organism evidence="31 32">
    <name type="scientific">Chytriomyces confervae</name>
    <dbReference type="NCBI Taxonomy" id="246404"/>
    <lineage>
        <taxon>Eukaryota</taxon>
        <taxon>Fungi</taxon>
        <taxon>Fungi incertae sedis</taxon>
        <taxon>Chytridiomycota</taxon>
        <taxon>Chytridiomycota incertae sedis</taxon>
        <taxon>Chytridiomycetes</taxon>
        <taxon>Chytridiales</taxon>
        <taxon>Chytriomycetaceae</taxon>
        <taxon>Chytriomyces</taxon>
    </lineage>
</organism>
<feature type="transmembrane region" description="Helical" evidence="25">
    <location>
        <begin position="176"/>
        <end position="197"/>
    </location>
</feature>
<evidence type="ECO:0000256" key="9">
    <source>
        <dbReference type="ARBA" id="ARBA00022605"/>
    </source>
</evidence>
<dbReference type="GO" id="GO:0046872">
    <property type="term" value="F:metal ion binding"/>
    <property type="evidence" value="ECO:0007669"/>
    <property type="project" value="UniProtKB-KW"/>
</dbReference>
<dbReference type="AlphaFoldDB" id="A0A507FQQ6"/>
<evidence type="ECO:0000313" key="31">
    <source>
        <dbReference type="EMBL" id="TPX77798.1"/>
    </source>
</evidence>
<keyword evidence="25" id="KW-0812">Transmembrane</keyword>
<dbReference type="GO" id="GO:0009073">
    <property type="term" value="P:aromatic amino acid family biosynthetic process"/>
    <property type="evidence" value="ECO:0007669"/>
    <property type="project" value="UniProtKB-KW"/>
</dbReference>
<dbReference type="GO" id="GO:0005524">
    <property type="term" value="F:ATP binding"/>
    <property type="evidence" value="ECO:0007669"/>
    <property type="project" value="UniProtKB-KW"/>
</dbReference>
<dbReference type="Gene3D" id="3.20.20.70">
    <property type="entry name" value="Aldolase class I"/>
    <property type="match status" value="1"/>
</dbReference>
<evidence type="ECO:0000256" key="2">
    <source>
        <dbReference type="ARBA" id="ARBA00001911"/>
    </source>
</evidence>
<dbReference type="GO" id="GO:0008652">
    <property type="term" value="P:amino acid biosynthetic process"/>
    <property type="evidence" value="ECO:0007669"/>
    <property type="project" value="UniProtKB-KW"/>
</dbReference>
<dbReference type="EMBL" id="QEAP01000014">
    <property type="protein sequence ID" value="TPX77798.1"/>
    <property type="molecule type" value="Genomic_DNA"/>
</dbReference>
<evidence type="ECO:0000259" key="30">
    <source>
        <dbReference type="Pfam" id="PF24621"/>
    </source>
</evidence>
<evidence type="ECO:0000313" key="32">
    <source>
        <dbReference type="Proteomes" id="UP000320333"/>
    </source>
</evidence>
<gene>
    <name evidence="31" type="ORF">CcCBS67573_g00925</name>
</gene>
<dbReference type="InterPro" id="IPR056179">
    <property type="entry name" value="DHQS_C"/>
</dbReference>
<dbReference type="InterPro" id="IPR001381">
    <property type="entry name" value="DHquinase_I"/>
</dbReference>
<dbReference type="InterPro" id="IPR046346">
    <property type="entry name" value="Aminoacid_DH-like_N_sf"/>
</dbReference>
<protein>
    <submittedName>
        <fullName evidence="31">Uncharacterized protein</fullName>
    </submittedName>
</protein>
<dbReference type="HAMAP" id="MF_00109">
    <property type="entry name" value="Shikimate_kinase"/>
    <property type="match status" value="1"/>
</dbReference>
<dbReference type="SUPFAM" id="SSF52540">
    <property type="entry name" value="P-loop containing nucleoside triphosphate hydrolases"/>
    <property type="match status" value="1"/>
</dbReference>
<dbReference type="Pfam" id="PF08501">
    <property type="entry name" value="Shikimate_dh_N"/>
    <property type="match status" value="1"/>
</dbReference>
<feature type="domain" description="Shikimate dehydrogenase substrate binding N-terminal" evidence="28">
    <location>
        <begin position="941"/>
        <end position="1027"/>
    </location>
</feature>
<dbReference type="InterPro" id="IPR027417">
    <property type="entry name" value="P-loop_NTPase"/>
</dbReference>
<evidence type="ECO:0000256" key="6">
    <source>
        <dbReference type="ARBA" id="ARBA00006477"/>
    </source>
</evidence>
<dbReference type="Gene3D" id="3.40.50.720">
    <property type="entry name" value="NAD(P)-binding Rossmann-like Domain"/>
    <property type="match status" value="1"/>
</dbReference>
<comment type="similarity">
    <text evidence="6">In the 2nd section; belongs to the type-I 3-dehydroquinase family.</text>
</comment>
<dbReference type="NCBIfam" id="TIGR01357">
    <property type="entry name" value="aroB"/>
    <property type="match status" value="1"/>
</dbReference>
<feature type="domain" description="3-dehydroquinate synthase C-terminal" evidence="30">
    <location>
        <begin position="259"/>
        <end position="424"/>
    </location>
</feature>
<evidence type="ECO:0000256" key="10">
    <source>
        <dbReference type="ARBA" id="ARBA00022679"/>
    </source>
</evidence>
<dbReference type="InterPro" id="IPR006151">
    <property type="entry name" value="Shikm_DH/Glu-tRNA_Rdtase"/>
</dbReference>
<keyword evidence="10" id="KW-0808">Transferase</keyword>
<evidence type="ECO:0000259" key="26">
    <source>
        <dbReference type="Pfam" id="PF01488"/>
    </source>
</evidence>
<comment type="caution">
    <text evidence="31">The sequence shown here is derived from an EMBL/GenBank/DDBJ whole genome shotgun (WGS) entry which is preliminary data.</text>
</comment>
<keyword evidence="9" id="KW-0028">Amino-acid biosynthesis</keyword>
<comment type="function">
    <text evidence="23">The AROM polypeptide catalyzes 5 consecutive enzymatic reactions in prechorismate polyaromatic amino acid biosynthesis.</text>
</comment>
<evidence type="ECO:0000256" key="3">
    <source>
        <dbReference type="ARBA" id="ARBA00001947"/>
    </source>
</evidence>
<keyword evidence="25" id="KW-0472">Membrane</keyword>
<dbReference type="GO" id="GO:0004764">
    <property type="term" value="F:shikimate 3-dehydrogenase (NADP+) activity"/>
    <property type="evidence" value="ECO:0007669"/>
    <property type="project" value="InterPro"/>
</dbReference>
<evidence type="ECO:0000256" key="15">
    <source>
        <dbReference type="ARBA" id="ARBA00022840"/>
    </source>
</evidence>
<keyword evidence="17" id="KW-0560">Oxidoreductase</keyword>
<feature type="domain" description="3-dehydroquinate synthase N-terminal" evidence="27">
    <location>
        <begin position="145"/>
        <end position="257"/>
    </location>
</feature>
<keyword evidence="11" id="KW-0479">Metal-binding</keyword>
<evidence type="ECO:0000256" key="25">
    <source>
        <dbReference type="SAM" id="Phobius"/>
    </source>
</evidence>
<dbReference type="SUPFAM" id="SSF56796">
    <property type="entry name" value="Dehydroquinate synthase-like"/>
    <property type="match status" value="1"/>
</dbReference>
<dbReference type="SUPFAM" id="SSF53223">
    <property type="entry name" value="Aminoacid dehydrogenase-like, N-terminal domain"/>
    <property type="match status" value="1"/>
</dbReference>
<keyword evidence="16" id="KW-0521">NADP</keyword>
<dbReference type="PANTHER" id="PTHR43622">
    <property type="entry name" value="3-DEHYDROQUINATE SYNTHASE"/>
    <property type="match status" value="1"/>
</dbReference>
<evidence type="ECO:0000256" key="12">
    <source>
        <dbReference type="ARBA" id="ARBA00022741"/>
    </source>
</evidence>
<comment type="catalytic activity">
    <reaction evidence="22">
        <text>shikimate + ATP = 3-phosphoshikimate + ADP + H(+)</text>
        <dbReference type="Rhea" id="RHEA:13121"/>
        <dbReference type="ChEBI" id="CHEBI:15378"/>
        <dbReference type="ChEBI" id="CHEBI:30616"/>
        <dbReference type="ChEBI" id="CHEBI:36208"/>
        <dbReference type="ChEBI" id="CHEBI:145989"/>
        <dbReference type="ChEBI" id="CHEBI:456216"/>
        <dbReference type="EC" id="2.7.1.71"/>
    </reaction>
</comment>
<dbReference type="CDD" id="cd00464">
    <property type="entry name" value="SK"/>
    <property type="match status" value="1"/>
</dbReference>
<dbReference type="NCBIfam" id="TIGR01809">
    <property type="entry name" value="Shik-DH-AROM"/>
    <property type="match status" value="1"/>
</dbReference>
<dbReference type="SUPFAM" id="SSF51735">
    <property type="entry name" value="NAD(P)-binding Rossmann-fold domains"/>
    <property type="match status" value="1"/>
</dbReference>
<evidence type="ECO:0000259" key="29">
    <source>
        <dbReference type="Pfam" id="PF18317"/>
    </source>
</evidence>
<accession>A0A507FQQ6</accession>
<evidence type="ECO:0000256" key="17">
    <source>
        <dbReference type="ARBA" id="ARBA00023002"/>
    </source>
</evidence>
<feature type="region of interest" description="Disordered" evidence="24">
    <location>
        <begin position="1"/>
        <end position="54"/>
    </location>
</feature>
<dbReference type="InterPro" id="IPR050071">
    <property type="entry name" value="Dehydroquinate_synthase"/>
</dbReference>
<dbReference type="Gene3D" id="3.40.50.10860">
    <property type="entry name" value="Leucine Dehydrogenase, chain A, domain 1"/>
    <property type="match status" value="1"/>
</dbReference>
<dbReference type="Pfam" id="PF18317">
    <property type="entry name" value="SDH_C"/>
    <property type="match status" value="1"/>
</dbReference>
<dbReference type="Gene3D" id="3.40.50.300">
    <property type="entry name" value="P-loop containing nucleotide triphosphate hydrolases"/>
    <property type="match status" value="1"/>
</dbReference>
<feature type="compositionally biased region" description="Polar residues" evidence="24">
    <location>
        <begin position="12"/>
        <end position="28"/>
    </location>
</feature>
<comment type="catalytic activity">
    <reaction evidence="1">
        <text>7-phospho-2-dehydro-3-deoxy-D-arabino-heptonate = 3-dehydroquinate + phosphate</text>
        <dbReference type="Rhea" id="RHEA:21968"/>
        <dbReference type="ChEBI" id="CHEBI:32364"/>
        <dbReference type="ChEBI" id="CHEBI:43474"/>
        <dbReference type="ChEBI" id="CHEBI:58394"/>
        <dbReference type="EC" id="4.2.3.4"/>
    </reaction>
</comment>
<dbReference type="PRINTS" id="PR01100">
    <property type="entry name" value="SHIKIMTKNASE"/>
</dbReference>
<dbReference type="FunFam" id="1.20.1090.10:FF:000007">
    <property type="entry name" value="Pentafunctional AROM polypeptide"/>
    <property type="match status" value="1"/>
</dbReference>
<keyword evidence="18" id="KW-0520">NAD</keyword>
<name>A0A507FQQ6_9FUNG</name>
<keyword evidence="14" id="KW-0862">Zinc</keyword>
<dbReference type="Gene3D" id="1.20.1090.10">
    <property type="entry name" value="Dehydroquinate synthase-like - alpha domain"/>
    <property type="match status" value="1"/>
</dbReference>
<dbReference type="CDD" id="cd01065">
    <property type="entry name" value="NAD_bind_Shikimate_DH"/>
    <property type="match status" value="1"/>
</dbReference>
<dbReference type="PANTHER" id="PTHR43622:SF7">
    <property type="entry name" value="3-DEHYDROQUINATE SYNTHASE, CHLOROPLASTIC"/>
    <property type="match status" value="1"/>
</dbReference>